<sequence length="182" mass="20974">MTQEKIQAYEKIKYALTNAPLLVMPDWTISFNMYIDVCGEVLGAALHQVQIFNYKPYKGPICFISRQIKPTETRYGASQMECLCPVWAIEELHYYLYGSVFELITDCNALKSLLNMKTLNRHMLRWQISIQEYRGNMTIVHKAGDIHKNSDGLSRWKLPNTPDNPAYVPTSAEPQIPIEELT</sequence>
<keyword evidence="5" id="KW-0378">Hydrolase</keyword>
<dbReference type="PANTHER" id="PTHR37984:SF5">
    <property type="entry name" value="PROTEIN NYNRIN-LIKE"/>
    <property type="match status" value="1"/>
</dbReference>
<evidence type="ECO:0000259" key="7">
    <source>
        <dbReference type="Pfam" id="PF17917"/>
    </source>
</evidence>
<feature type="domain" description="Reverse transcriptase RNase H-like" evidence="7">
    <location>
        <begin position="28"/>
        <end position="133"/>
    </location>
</feature>
<evidence type="ECO:0000256" key="3">
    <source>
        <dbReference type="ARBA" id="ARBA00022722"/>
    </source>
</evidence>
<dbReference type="GO" id="GO:0016787">
    <property type="term" value="F:hydrolase activity"/>
    <property type="evidence" value="ECO:0007669"/>
    <property type="project" value="UniProtKB-KW"/>
</dbReference>
<dbReference type="Proteomes" id="UP000765509">
    <property type="component" value="Unassembled WGS sequence"/>
</dbReference>
<proteinExistence type="predicted"/>
<evidence type="ECO:0000256" key="6">
    <source>
        <dbReference type="ARBA" id="ARBA00022918"/>
    </source>
</evidence>
<keyword evidence="9" id="KW-1185">Reference proteome</keyword>
<keyword evidence="3" id="KW-0540">Nuclease</keyword>
<keyword evidence="6" id="KW-0695">RNA-directed DNA polymerase</keyword>
<name>A0A9Q3I3L9_9BASI</name>
<dbReference type="PANTHER" id="PTHR37984">
    <property type="entry name" value="PROTEIN CBG26694"/>
    <property type="match status" value="1"/>
</dbReference>
<evidence type="ECO:0000313" key="8">
    <source>
        <dbReference type="EMBL" id="MBW0528356.1"/>
    </source>
</evidence>
<dbReference type="AlphaFoldDB" id="A0A9Q3I3L9"/>
<protein>
    <recommendedName>
        <fullName evidence="7">Reverse transcriptase RNase H-like domain-containing protein</fullName>
    </recommendedName>
</protein>
<evidence type="ECO:0000256" key="1">
    <source>
        <dbReference type="ARBA" id="ARBA00022679"/>
    </source>
</evidence>
<dbReference type="SUPFAM" id="SSF56672">
    <property type="entry name" value="DNA/RNA polymerases"/>
    <property type="match status" value="1"/>
</dbReference>
<evidence type="ECO:0000256" key="5">
    <source>
        <dbReference type="ARBA" id="ARBA00022801"/>
    </source>
</evidence>
<dbReference type="GO" id="GO:0003964">
    <property type="term" value="F:RNA-directed DNA polymerase activity"/>
    <property type="evidence" value="ECO:0007669"/>
    <property type="project" value="UniProtKB-KW"/>
</dbReference>
<dbReference type="InterPro" id="IPR041373">
    <property type="entry name" value="RT_RNaseH"/>
</dbReference>
<keyword evidence="2" id="KW-0548">Nucleotidyltransferase</keyword>
<reference evidence="8" key="1">
    <citation type="submission" date="2021-03" db="EMBL/GenBank/DDBJ databases">
        <title>Draft genome sequence of rust myrtle Austropuccinia psidii MF-1, a brazilian biotype.</title>
        <authorList>
            <person name="Quecine M.C."/>
            <person name="Pachon D.M.R."/>
            <person name="Bonatelli M.L."/>
            <person name="Correr F.H."/>
            <person name="Franceschini L.M."/>
            <person name="Leite T.F."/>
            <person name="Margarido G.R.A."/>
            <person name="Almeida C.A."/>
            <person name="Ferrarezi J.A."/>
            <person name="Labate C.A."/>
        </authorList>
    </citation>
    <scope>NUCLEOTIDE SEQUENCE</scope>
    <source>
        <strain evidence="8">MF-1</strain>
    </source>
</reference>
<dbReference type="CDD" id="cd09274">
    <property type="entry name" value="RNase_HI_RT_Ty3"/>
    <property type="match status" value="1"/>
</dbReference>
<evidence type="ECO:0000256" key="4">
    <source>
        <dbReference type="ARBA" id="ARBA00022759"/>
    </source>
</evidence>
<dbReference type="EMBL" id="AVOT02034297">
    <property type="protein sequence ID" value="MBW0528356.1"/>
    <property type="molecule type" value="Genomic_DNA"/>
</dbReference>
<dbReference type="GO" id="GO:0004519">
    <property type="term" value="F:endonuclease activity"/>
    <property type="evidence" value="ECO:0007669"/>
    <property type="project" value="UniProtKB-KW"/>
</dbReference>
<organism evidence="8 9">
    <name type="scientific">Austropuccinia psidii MF-1</name>
    <dbReference type="NCBI Taxonomy" id="1389203"/>
    <lineage>
        <taxon>Eukaryota</taxon>
        <taxon>Fungi</taxon>
        <taxon>Dikarya</taxon>
        <taxon>Basidiomycota</taxon>
        <taxon>Pucciniomycotina</taxon>
        <taxon>Pucciniomycetes</taxon>
        <taxon>Pucciniales</taxon>
        <taxon>Sphaerophragmiaceae</taxon>
        <taxon>Austropuccinia</taxon>
    </lineage>
</organism>
<keyword evidence="1" id="KW-0808">Transferase</keyword>
<dbReference type="InterPro" id="IPR050951">
    <property type="entry name" value="Retrovirus_Pol_polyprotein"/>
</dbReference>
<keyword evidence="4" id="KW-0255">Endonuclease</keyword>
<evidence type="ECO:0000256" key="2">
    <source>
        <dbReference type="ARBA" id="ARBA00022695"/>
    </source>
</evidence>
<dbReference type="Pfam" id="PF17917">
    <property type="entry name" value="RT_RNaseH"/>
    <property type="match status" value="1"/>
</dbReference>
<gene>
    <name evidence="8" type="ORF">O181_068071</name>
</gene>
<dbReference type="InterPro" id="IPR043502">
    <property type="entry name" value="DNA/RNA_pol_sf"/>
</dbReference>
<accession>A0A9Q3I3L9</accession>
<comment type="caution">
    <text evidence="8">The sequence shown here is derived from an EMBL/GenBank/DDBJ whole genome shotgun (WGS) entry which is preliminary data.</text>
</comment>
<evidence type="ECO:0000313" key="9">
    <source>
        <dbReference type="Proteomes" id="UP000765509"/>
    </source>
</evidence>